<comment type="caution">
    <text evidence="2">The sequence shown here is derived from an EMBL/GenBank/DDBJ whole genome shotgun (WGS) entry which is preliminary data.</text>
</comment>
<dbReference type="EMBL" id="LVHD01000018">
    <property type="protein sequence ID" value="OAG76336.1"/>
    <property type="molecule type" value="Genomic_DNA"/>
</dbReference>
<protein>
    <recommendedName>
        <fullName evidence="1">TIR domain-containing protein</fullName>
    </recommendedName>
</protein>
<dbReference type="InterPro" id="IPR035897">
    <property type="entry name" value="Toll_tir_struct_dom_sf"/>
</dbReference>
<dbReference type="Gene3D" id="3.40.50.10140">
    <property type="entry name" value="Toll/interleukin-1 receptor homology (TIR) domain"/>
    <property type="match status" value="1"/>
</dbReference>
<dbReference type="SUPFAM" id="SSF52200">
    <property type="entry name" value="Toll/Interleukin receptor TIR domain"/>
    <property type="match status" value="1"/>
</dbReference>
<reference evidence="2 3" key="1">
    <citation type="submission" date="2016-03" db="EMBL/GenBank/DDBJ databases">
        <title>Draft genome sequence of Acetobacter malorum CECT 7742, a strain isolated from strawberry vinegar.</title>
        <authorList>
            <person name="Sainz F."/>
            <person name="Mas A."/>
            <person name="Torija M.J."/>
        </authorList>
    </citation>
    <scope>NUCLEOTIDE SEQUENCE [LARGE SCALE GENOMIC DNA]</scope>
    <source>
        <strain evidence="2 3">CECT 7742</strain>
    </source>
</reference>
<dbReference type="GO" id="GO:0007165">
    <property type="term" value="P:signal transduction"/>
    <property type="evidence" value="ECO:0007669"/>
    <property type="project" value="InterPro"/>
</dbReference>
<dbReference type="AlphaFoldDB" id="A0A087PLF1"/>
<organism evidence="2 3">
    <name type="scientific">Acetobacter malorum</name>
    <dbReference type="NCBI Taxonomy" id="178901"/>
    <lineage>
        <taxon>Bacteria</taxon>
        <taxon>Pseudomonadati</taxon>
        <taxon>Pseudomonadota</taxon>
        <taxon>Alphaproteobacteria</taxon>
        <taxon>Acetobacterales</taxon>
        <taxon>Acetobacteraceae</taxon>
        <taxon>Acetobacter</taxon>
    </lineage>
</organism>
<dbReference type="Pfam" id="PF13676">
    <property type="entry name" value="TIR_2"/>
    <property type="match status" value="1"/>
</dbReference>
<gene>
    <name evidence="2" type="ORF">Amal_02109</name>
</gene>
<dbReference type="Proteomes" id="UP000077349">
    <property type="component" value="Unassembled WGS sequence"/>
</dbReference>
<feature type="domain" description="TIR" evidence="1">
    <location>
        <begin position="3"/>
        <end position="114"/>
    </location>
</feature>
<sequence>MKIFISWSGPRSKALAVALKEWLPLILQYAKPWVSDKDITAGERWAQSIAGELEAANFGIICVTPENINSEWILFEAGALSKSMLDAKVIPLLFGLDLRDLSGPLSQFQALKVDQDGMLNVIKAINNAAEHKAAEATIEQLIPALWSQFQQKIDAIPLPSKSGNKVRPQAEVLEELVTQVRGLGARMREVDTEIIERDIRTPLNKNREPDFRMIEEIIHTTPISSDFNVSLLMIAGLVRDRMPWLAEILCEAHRDFKSSSPKKAREIGEQLIRLVEYTLRGPFGERMLSRTKSDQILMMELPILIERTVYMNIEGKNFRERGDNQNTSS</sequence>
<accession>A0A087PLF1</accession>
<dbReference type="eggNOG" id="ENOG5032TKD">
    <property type="taxonomic scope" value="Bacteria"/>
</dbReference>
<evidence type="ECO:0000313" key="3">
    <source>
        <dbReference type="Proteomes" id="UP000077349"/>
    </source>
</evidence>
<proteinExistence type="predicted"/>
<name>A0A087PLF1_9PROT</name>
<evidence type="ECO:0000313" key="2">
    <source>
        <dbReference type="EMBL" id="OAG76336.1"/>
    </source>
</evidence>
<evidence type="ECO:0000259" key="1">
    <source>
        <dbReference type="Pfam" id="PF13676"/>
    </source>
</evidence>
<dbReference type="PATRIC" id="fig|178901.10.peg.2148"/>
<dbReference type="InterPro" id="IPR000157">
    <property type="entry name" value="TIR_dom"/>
</dbReference>